<feature type="region of interest" description="Disordered" evidence="1">
    <location>
        <begin position="78"/>
        <end position="100"/>
    </location>
</feature>
<keyword evidence="2" id="KW-0732">Signal</keyword>
<evidence type="ECO:0000313" key="4">
    <source>
        <dbReference type="Proteomes" id="UP000886595"/>
    </source>
</evidence>
<keyword evidence="4" id="KW-1185">Reference proteome</keyword>
<dbReference type="OrthoDB" id="10250458at2759"/>
<gene>
    <name evidence="3" type="ORF">Bca52824_000386</name>
</gene>
<dbReference type="Proteomes" id="UP000886595">
    <property type="component" value="Unassembled WGS sequence"/>
</dbReference>
<name>A0A8X7WFH4_BRACI</name>
<proteinExistence type="predicted"/>
<sequence length="100" mass="10802">MNLFRCLSLLVAISLVGGSIAEKANSSRGMVWSTARDETELVEDSGVVIGEQDQIDGGFTSLDGMLHWAIGHSDPETLKEAAEDAQKMSMDELQSCRSVK</sequence>
<dbReference type="AlphaFoldDB" id="A0A8X7WFH4"/>
<evidence type="ECO:0000256" key="2">
    <source>
        <dbReference type="SAM" id="SignalP"/>
    </source>
</evidence>
<dbReference type="EMBL" id="JAAMPC010000001">
    <property type="protein sequence ID" value="KAG2329206.1"/>
    <property type="molecule type" value="Genomic_DNA"/>
</dbReference>
<evidence type="ECO:0000313" key="3">
    <source>
        <dbReference type="EMBL" id="KAG2329206.1"/>
    </source>
</evidence>
<accession>A0A8X7WFH4</accession>
<protein>
    <submittedName>
        <fullName evidence="3">Uncharacterized protein</fullName>
    </submittedName>
</protein>
<evidence type="ECO:0000256" key="1">
    <source>
        <dbReference type="SAM" id="MobiDB-lite"/>
    </source>
</evidence>
<feature type="compositionally biased region" description="Basic and acidic residues" evidence="1">
    <location>
        <begin position="78"/>
        <end position="90"/>
    </location>
</feature>
<reference evidence="3 4" key="1">
    <citation type="submission" date="2020-02" db="EMBL/GenBank/DDBJ databases">
        <authorList>
            <person name="Ma Q."/>
            <person name="Huang Y."/>
            <person name="Song X."/>
            <person name="Pei D."/>
        </authorList>
    </citation>
    <scope>NUCLEOTIDE SEQUENCE [LARGE SCALE GENOMIC DNA]</scope>
    <source>
        <strain evidence="3">Sxm20200214</strain>
        <tissue evidence="3">Leaf</tissue>
    </source>
</reference>
<organism evidence="3 4">
    <name type="scientific">Brassica carinata</name>
    <name type="common">Ethiopian mustard</name>
    <name type="synonym">Abyssinian cabbage</name>
    <dbReference type="NCBI Taxonomy" id="52824"/>
    <lineage>
        <taxon>Eukaryota</taxon>
        <taxon>Viridiplantae</taxon>
        <taxon>Streptophyta</taxon>
        <taxon>Embryophyta</taxon>
        <taxon>Tracheophyta</taxon>
        <taxon>Spermatophyta</taxon>
        <taxon>Magnoliopsida</taxon>
        <taxon>eudicotyledons</taxon>
        <taxon>Gunneridae</taxon>
        <taxon>Pentapetalae</taxon>
        <taxon>rosids</taxon>
        <taxon>malvids</taxon>
        <taxon>Brassicales</taxon>
        <taxon>Brassicaceae</taxon>
        <taxon>Brassiceae</taxon>
        <taxon>Brassica</taxon>
    </lineage>
</organism>
<comment type="caution">
    <text evidence="3">The sequence shown here is derived from an EMBL/GenBank/DDBJ whole genome shotgun (WGS) entry which is preliminary data.</text>
</comment>
<feature type="signal peptide" evidence="2">
    <location>
        <begin position="1"/>
        <end position="21"/>
    </location>
</feature>
<feature type="chain" id="PRO_5036475413" evidence="2">
    <location>
        <begin position="22"/>
        <end position="100"/>
    </location>
</feature>